<dbReference type="AlphaFoldDB" id="A0A1S1RIY7"/>
<proteinExistence type="predicted"/>
<dbReference type="InterPro" id="IPR009057">
    <property type="entry name" value="Homeodomain-like_sf"/>
</dbReference>
<comment type="caution">
    <text evidence="5">The sequence shown here is derived from an EMBL/GenBank/DDBJ whole genome shotgun (WGS) entry which is preliminary data.</text>
</comment>
<name>A0A1S1RIY7_9ACTN</name>
<evidence type="ECO:0000313" key="5">
    <source>
        <dbReference type="EMBL" id="OHV46096.1"/>
    </source>
</evidence>
<keyword evidence="1 2" id="KW-0238">DNA-binding</keyword>
<dbReference type="Pfam" id="PF00440">
    <property type="entry name" value="TetR_N"/>
    <property type="match status" value="1"/>
</dbReference>
<evidence type="ECO:0000256" key="3">
    <source>
        <dbReference type="SAM" id="MobiDB-lite"/>
    </source>
</evidence>
<evidence type="ECO:0000313" key="6">
    <source>
        <dbReference type="Proteomes" id="UP000179769"/>
    </source>
</evidence>
<feature type="region of interest" description="Disordered" evidence="3">
    <location>
        <begin position="1"/>
        <end position="26"/>
    </location>
</feature>
<sequence>MSAAATPSPDRSAATPPRRRYDSPRRRELAAQTRERIVDAGSALVHSFPAWDWRDLTFRAVAERAGVGERTVYRHFPTEADLHDAVLRRLEDEAGVSYEGLDLDRLPEVTARAFATLSSYAVPRWTPTNPAQATSIPKDQRRREALVTAVAQHTAGWPEAQRVMATGMLDVLWHIPSYERLTTMWNLDGDQATQAIAWAIGLLVDAIHDDHLPGSAGPGSNQG</sequence>
<dbReference type="EMBL" id="MAXA01000003">
    <property type="protein sequence ID" value="OHV46096.1"/>
    <property type="molecule type" value="Genomic_DNA"/>
</dbReference>
<dbReference type="PROSITE" id="PS50977">
    <property type="entry name" value="HTH_TETR_2"/>
    <property type="match status" value="1"/>
</dbReference>
<evidence type="ECO:0000256" key="1">
    <source>
        <dbReference type="ARBA" id="ARBA00023125"/>
    </source>
</evidence>
<protein>
    <submittedName>
        <fullName evidence="5">TetR family transcriptional regulator</fullName>
    </submittedName>
</protein>
<organism evidence="5 6">
    <name type="scientific">Parafrankia soli</name>
    <dbReference type="NCBI Taxonomy" id="2599596"/>
    <lineage>
        <taxon>Bacteria</taxon>
        <taxon>Bacillati</taxon>
        <taxon>Actinomycetota</taxon>
        <taxon>Actinomycetes</taxon>
        <taxon>Frankiales</taxon>
        <taxon>Frankiaceae</taxon>
        <taxon>Parafrankia</taxon>
    </lineage>
</organism>
<dbReference type="Proteomes" id="UP000179769">
    <property type="component" value="Unassembled WGS sequence"/>
</dbReference>
<feature type="domain" description="HTH tetR-type" evidence="4">
    <location>
        <begin position="31"/>
        <end position="94"/>
    </location>
</feature>
<dbReference type="OrthoDB" id="9816296at2"/>
<dbReference type="RefSeq" id="WP_071059572.1">
    <property type="nucleotide sequence ID" value="NZ_MAXA01000003.1"/>
</dbReference>
<feature type="DNA-binding region" description="H-T-H motif" evidence="2">
    <location>
        <begin position="57"/>
        <end position="76"/>
    </location>
</feature>
<evidence type="ECO:0000259" key="4">
    <source>
        <dbReference type="PROSITE" id="PS50977"/>
    </source>
</evidence>
<accession>A0A1S1RIY7</accession>
<dbReference type="InterPro" id="IPR001647">
    <property type="entry name" value="HTH_TetR"/>
</dbReference>
<reference evidence="6" key="1">
    <citation type="submission" date="2016-07" db="EMBL/GenBank/DDBJ databases">
        <title>Frankia sp. NRRL B-16219 Genome sequencing.</title>
        <authorList>
            <person name="Ghodhbane-Gtari F."/>
            <person name="Swanson E."/>
            <person name="Gueddou A."/>
            <person name="Louati M."/>
            <person name="Nouioui I."/>
            <person name="Hezbri K."/>
            <person name="Abebe-Akele F."/>
            <person name="Simpson S."/>
            <person name="Morris K."/>
            <person name="Thomas K."/>
            <person name="Gtari M."/>
            <person name="Tisa L.S."/>
        </authorList>
    </citation>
    <scope>NUCLEOTIDE SEQUENCE [LARGE SCALE GENOMIC DNA]</scope>
    <source>
        <strain evidence="6">NRRL B-16219</strain>
    </source>
</reference>
<dbReference type="Gene3D" id="1.10.357.10">
    <property type="entry name" value="Tetracycline Repressor, domain 2"/>
    <property type="match status" value="1"/>
</dbReference>
<keyword evidence="6" id="KW-1185">Reference proteome</keyword>
<dbReference type="SUPFAM" id="SSF46689">
    <property type="entry name" value="Homeodomain-like"/>
    <property type="match status" value="1"/>
</dbReference>
<dbReference type="GO" id="GO:0003677">
    <property type="term" value="F:DNA binding"/>
    <property type="evidence" value="ECO:0007669"/>
    <property type="project" value="UniProtKB-UniRule"/>
</dbReference>
<gene>
    <name evidence="5" type="ORF">BBK14_09390</name>
</gene>
<evidence type="ECO:0000256" key="2">
    <source>
        <dbReference type="PROSITE-ProRule" id="PRU00335"/>
    </source>
</evidence>